<keyword evidence="8" id="KW-1185">Reference proteome</keyword>
<dbReference type="OrthoDB" id="289899at2759"/>
<feature type="transmembrane region" description="Helical" evidence="5">
    <location>
        <begin position="441"/>
        <end position="459"/>
    </location>
</feature>
<keyword evidence="2 5" id="KW-0812">Transmembrane</keyword>
<accession>A0A078B763</accession>
<dbReference type="Proteomes" id="UP000039865">
    <property type="component" value="Unassembled WGS sequence"/>
</dbReference>
<evidence type="ECO:0000256" key="2">
    <source>
        <dbReference type="ARBA" id="ARBA00022692"/>
    </source>
</evidence>
<feature type="transmembrane region" description="Helical" evidence="5">
    <location>
        <begin position="383"/>
        <end position="404"/>
    </location>
</feature>
<feature type="transmembrane region" description="Helical" evidence="5">
    <location>
        <begin position="410"/>
        <end position="429"/>
    </location>
</feature>
<feature type="transmembrane region" description="Helical" evidence="5">
    <location>
        <begin position="248"/>
        <end position="269"/>
    </location>
</feature>
<comment type="subcellular location">
    <subcellularLocation>
        <location evidence="1">Membrane</location>
        <topology evidence="1">Multi-pass membrane protein</topology>
    </subcellularLocation>
</comment>
<evidence type="ECO:0000313" key="8">
    <source>
        <dbReference type="Proteomes" id="UP000039865"/>
    </source>
</evidence>
<dbReference type="AlphaFoldDB" id="A0A078B763"/>
<evidence type="ECO:0000256" key="5">
    <source>
        <dbReference type="SAM" id="Phobius"/>
    </source>
</evidence>
<feature type="transmembrane region" description="Helical" evidence="5">
    <location>
        <begin position="79"/>
        <end position="98"/>
    </location>
</feature>
<dbReference type="Gene3D" id="1.20.1250.20">
    <property type="entry name" value="MFS general substrate transporter like domains"/>
    <property type="match status" value="1"/>
</dbReference>
<dbReference type="PROSITE" id="PS50850">
    <property type="entry name" value="MFS"/>
    <property type="match status" value="1"/>
</dbReference>
<protein>
    <submittedName>
        <fullName evidence="7">Solute carrier family member 5</fullName>
    </submittedName>
</protein>
<evidence type="ECO:0000259" key="6">
    <source>
        <dbReference type="PROSITE" id="PS50850"/>
    </source>
</evidence>
<reference evidence="7 8" key="1">
    <citation type="submission" date="2014-06" db="EMBL/GenBank/DDBJ databases">
        <authorList>
            <person name="Swart Estienne"/>
        </authorList>
    </citation>
    <scope>NUCLEOTIDE SEQUENCE [LARGE SCALE GENOMIC DNA]</scope>
    <source>
        <strain evidence="7 8">130c</strain>
    </source>
</reference>
<dbReference type="OMA" id="RIIYCTL"/>
<feature type="transmembrane region" description="Helical" evidence="5">
    <location>
        <begin position="525"/>
        <end position="544"/>
    </location>
</feature>
<feature type="transmembrane region" description="Helical" evidence="5">
    <location>
        <begin position="465"/>
        <end position="486"/>
    </location>
</feature>
<dbReference type="EMBL" id="CCKQ01017279">
    <property type="protein sequence ID" value="CDW89142.1"/>
    <property type="molecule type" value="Genomic_DNA"/>
</dbReference>
<dbReference type="SUPFAM" id="SSF103473">
    <property type="entry name" value="MFS general substrate transporter"/>
    <property type="match status" value="1"/>
</dbReference>
<dbReference type="InParanoid" id="A0A078B763"/>
<proteinExistence type="predicted"/>
<dbReference type="InterPro" id="IPR005828">
    <property type="entry name" value="MFS_sugar_transport-like"/>
</dbReference>
<keyword evidence="4 5" id="KW-0472">Membrane</keyword>
<dbReference type="InterPro" id="IPR036259">
    <property type="entry name" value="MFS_trans_sf"/>
</dbReference>
<feature type="transmembrane region" description="Helical" evidence="5">
    <location>
        <begin position="158"/>
        <end position="178"/>
    </location>
</feature>
<dbReference type="PANTHER" id="PTHR24064">
    <property type="entry name" value="SOLUTE CARRIER FAMILY 22 MEMBER"/>
    <property type="match status" value="1"/>
</dbReference>
<organism evidence="7 8">
    <name type="scientific">Stylonychia lemnae</name>
    <name type="common">Ciliate</name>
    <dbReference type="NCBI Taxonomy" id="5949"/>
    <lineage>
        <taxon>Eukaryota</taxon>
        <taxon>Sar</taxon>
        <taxon>Alveolata</taxon>
        <taxon>Ciliophora</taxon>
        <taxon>Intramacronucleata</taxon>
        <taxon>Spirotrichea</taxon>
        <taxon>Stichotrichia</taxon>
        <taxon>Sporadotrichida</taxon>
        <taxon>Oxytrichidae</taxon>
        <taxon>Stylonychinae</taxon>
        <taxon>Stylonychia</taxon>
    </lineage>
</organism>
<gene>
    <name evidence="7" type="primary">Contig4312.g4615</name>
    <name evidence="7" type="ORF">STYLEM_18273</name>
</gene>
<feature type="transmembrane region" description="Helical" evidence="5">
    <location>
        <begin position="190"/>
        <end position="208"/>
    </location>
</feature>
<evidence type="ECO:0000256" key="1">
    <source>
        <dbReference type="ARBA" id="ARBA00004141"/>
    </source>
</evidence>
<dbReference type="GO" id="GO:0016020">
    <property type="term" value="C:membrane"/>
    <property type="evidence" value="ECO:0007669"/>
    <property type="project" value="UniProtKB-SubCell"/>
</dbReference>
<feature type="transmembrane region" description="Helical" evidence="5">
    <location>
        <begin position="498"/>
        <end position="519"/>
    </location>
</feature>
<dbReference type="Pfam" id="PF00083">
    <property type="entry name" value="Sugar_tr"/>
    <property type="match status" value="1"/>
</dbReference>
<keyword evidence="3 5" id="KW-1133">Transmembrane helix</keyword>
<feature type="transmembrane region" description="Helical" evidence="5">
    <location>
        <begin position="275"/>
        <end position="294"/>
    </location>
</feature>
<feature type="transmembrane region" description="Helical" evidence="5">
    <location>
        <begin position="214"/>
        <end position="236"/>
    </location>
</feature>
<evidence type="ECO:0000256" key="3">
    <source>
        <dbReference type="ARBA" id="ARBA00022989"/>
    </source>
</evidence>
<evidence type="ECO:0000256" key="4">
    <source>
        <dbReference type="ARBA" id="ARBA00023136"/>
    </source>
</evidence>
<dbReference type="InterPro" id="IPR020846">
    <property type="entry name" value="MFS_dom"/>
</dbReference>
<evidence type="ECO:0000313" key="7">
    <source>
        <dbReference type="EMBL" id="CDW89142.1"/>
    </source>
</evidence>
<name>A0A078B763_STYLE</name>
<feature type="domain" description="Major facilitator superfamily (MFS) profile" evidence="6">
    <location>
        <begin position="85"/>
        <end position="552"/>
    </location>
</feature>
<sequence length="558" mass="63297">MNFTERFDPNQFIQLKTGDEIIDEFQANINSDSTTADEKEDFINVRPSMFGFGENSTDLLLSVDEAFDYCGGFGRHQTLLMIFMIFSMKSAGFFLNALSFLELQPVYECQNLHSDIWYRCQKKVFCSDSSVTKRIDWSEQESLDNFISQFHLECSDSFYIGLIGSFFLVGIVLGCLTLTRLGDILGRKPIFIVGMLLQITVCCTLVFIDNIWIAYLMVAIMGVALTGKQYVGYTYLIENMPKSKQVIVGSFEFICEGLVFLSVCGYFLWVNKNWIYLQIPTLVLSILGTVYMIFQPESPRFLVSKGRFDQARTCFNIIAKRNGKGENYADLIIFKEELEMNGLEQTAFEKDQDPLNTSITSQSSPEDKSLKQLFKRKDLRRNLLFSTVIWTSIVFNFFLVSFYLKYFPGSIFLNCIYFAIADIFAYLLSGLIIKYLNASKAIIVAQVISSIGALLYLILFTNQDIVPVVIILSRIGNSMSFNTVYVTNSRLFPTYFQTSTFGLLNFISHVLSIGGPLLAEAADPYPYAVFLTNAILALFSGFFIKELYHSKAGIVVAH</sequence>
<dbReference type="GO" id="GO:0022857">
    <property type="term" value="F:transmembrane transporter activity"/>
    <property type="evidence" value="ECO:0007669"/>
    <property type="project" value="InterPro"/>
</dbReference>